<dbReference type="AlphaFoldDB" id="A0A2J6Q2I0"/>
<organism evidence="2 3">
    <name type="scientific">Hyaloscypha hepaticicola</name>
    <dbReference type="NCBI Taxonomy" id="2082293"/>
    <lineage>
        <taxon>Eukaryota</taxon>
        <taxon>Fungi</taxon>
        <taxon>Dikarya</taxon>
        <taxon>Ascomycota</taxon>
        <taxon>Pezizomycotina</taxon>
        <taxon>Leotiomycetes</taxon>
        <taxon>Helotiales</taxon>
        <taxon>Hyaloscyphaceae</taxon>
        <taxon>Hyaloscypha</taxon>
    </lineage>
</organism>
<evidence type="ECO:0000313" key="2">
    <source>
        <dbReference type="EMBL" id="PMD20394.1"/>
    </source>
</evidence>
<evidence type="ECO:0000256" key="1">
    <source>
        <dbReference type="SAM" id="MobiDB-lite"/>
    </source>
</evidence>
<feature type="compositionally biased region" description="Basic and acidic residues" evidence="1">
    <location>
        <begin position="1"/>
        <end position="12"/>
    </location>
</feature>
<feature type="compositionally biased region" description="Polar residues" evidence="1">
    <location>
        <begin position="130"/>
        <end position="158"/>
    </location>
</feature>
<keyword evidence="3" id="KW-1185">Reference proteome</keyword>
<name>A0A2J6Q2I0_9HELO</name>
<gene>
    <name evidence="2" type="ORF">NA56DRAFT_704732</name>
</gene>
<feature type="region of interest" description="Disordered" evidence="1">
    <location>
        <begin position="105"/>
        <end position="161"/>
    </location>
</feature>
<proteinExistence type="predicted"/>
<sequence length="326" mass="37132">MEQSKSSDDKCKGSRAHASPPTSPLHDYIRLNMEFYYLQAGNCYHEYRQEVKDLQAQIVATGVWPHKELDRIISFMAKSGWDFEDIAGQLRALPGKLTKEKVVRAAPGLSTGPRKRNEANKVLGDEDNVDTGNAATASSSTPLNNQQHIKTESSSAKDNSIDKDRLSEYHGIIYGLQQEIIRMRRVHVYRALELQKLLPSHRDPTVVSRVDKALSQLELENPLRRPSETIEILTKCFRDVRLDSQMVTSAFREWIVNHPFLTTERLDGIIANSDTTWEAYDLMVFPLEAQIAHFEKGIELIKEGRAWDPEAKREMIRAEMAAMRAI</sequence>
<protein>
    <submittedName>
        <fullName evidence="2">Uncharacterized protein</fullName>
    </submittedName>
</protein>
<dbReference type="EMBL" id="KZ613485">
    <property type="protein sequence ID" value="PMD20394.1"/>
    <property type="molecule type" value="Genomic_DNA"/>
</dbReference>
<accession>A0A2J6Q2I0</accession>
<feature type="region of interest" description="Disordered" evidence="1">
    <location>
        <begin position="1"/>
        <end position="23"/>
    </location>
</feature>
<dbReference type="Proteomes" id="UP000235672">
    <property type="component" value="Unassembled WGS sequence"/>
</dbReference>
<reference evidence="2 3" key="1">
    <citation type="submission" date="2016-05" db="EMBL/GenBank/DDBJ databases">
        <title>A degradative enzymes factory behind the ericoid mycorrhizal symbiosis.</title>
        <authorList>
            <consortium name="DOE Joint Genome Institute"/>
            <person name="Martino E."/>
            <person name="Morin E."/>
            <person name="Grelet G."/>
            <person name="Kuo A."/>
            <person name="Kohler A."/>
            <person name="Daghino S."/>
            <person name="Barry K."/>
            <person name="Choi C."/>
            <person name="Cichocki N."/>
            <person name="Clum A."/>
            <person name="Copeland A."/>
            <person name="Hainaut M."/>
            <person name="Haridas S."/>
            <person name="Labutti K."/>
            <person name="Lindquist E."/>
            <person name="Lipzen A."/>
            <person name="Khouja H.-R."/>
            <person name="Murat C."/>
            <person name="Ohm R."/>
            <person name="Olson A."/>
            <person name="Spatafora J."/>
            <person name="Veneault-Fourrey C."/>
            <person name="Henrissat B."/>
            <person name="Grigoriev I."/>
            <person name="Martin F."/>
            <person name="Perotto S."/>
        </authorList>
    </citation>
    <scope>NUCLEOTIDE SEQUENCE [LARGE SCALE GENOMIC DNA]</scope>
    <source>
        <strain evidence="2 3">UAMH 7357</strain>
    </source>
</reference>
<evidence type="ECO:0000313" key="3">
    <source>
        <dbReference type="Proteomes" id="UP000235672"/>
    </source>
</evidence>